<dbReference type="SUPFAM" id="SSF53756">
    <property type="entry name" value="UDP-Glycosyltransferase/glycogen phosphorylase"/>
    <property type="match status" value="1"/>
</dbReference>
<dbReference type="PANTHER" id="PTHR45947">
    <property type="entry name" value="SULFOQUINOVOSYL TRANSFERASE SQD2"/>
    <property type="match status" value="1"/>
</dbReference>
<evidence type="ECO:0000259" key="2">
    <source>
        <dbReference type="Pfam" id="PF13439"/>
    </source>
</evidence>
<protein>
    <submittedName>
        <fullName evidence="3">Group 1 glycosyl transferase</fullName>
    </submittedName>
</protein>
<name>A0A1Z4JKE2_LEPBY</name>
<dbReference type="InterPro" id="IPR050194">
    <property type="entry name" value="Glycosyltransferase_grp1"/>
</dbReference>
<keyword evidence="3" id="KW-0808">Transferase</keyword>
<feature type="domain" description="Glycosyl transferase family 1" evidence="1">
    <location>
        <begin position="197"/>
        <end position="351"/>
    </location>
</feature>
<dbReference type="InterPro" id="IPR028098">
    <property type="entry name" value="Glyco_trans_4-like_N"/>
</dbReference>
<evidence type="ECO:0000313" key="4">
    <source>
        <dbReference type="Proteomes" id="UP000217895"/>
    </source>
</evidence>
<organism evidence="3 4">
    <name type="scientific">Leptolyngbya boryana NIES-2135</name>
    <dbReference type="NCBI Taxonomy" id="1973484"/>
    <lineage>
        <taxon>Bacteria</taxon>
        <taxon>Bacillati</taxon>
        <taxon>Cyanobacteriota</taxon>
        <taxon>Cyanophyceae</taxon>
        <taxon>Leptolyngbyales</taxon>
        <taxon>Leptolyngbyaceae</taxon>
        <taxon>Leptolyngbya group</taxon>
        <taxon>Leptolyngbya</taxon>
    </lineage>
</organism>
<dbReference type="GO" id="GO:0016757">
    <property type="term" value="F:glycosyltransferase activity"/>
    <property type="evidence" value="ECO:0007669"/>
    <property type="project" value="InterPro"/>
</dbReference>
<feature type="domain" description="Glycosyltransferase subfamily 4-like N-terminal" evidence="2">
    <location>
        <begin position="16"/>
        <end position="176"/>
    </location>
</feature>
<dbReference type="AlphaFoldDB" id="A0A1Z4JKE2"/>
<sequence>MRIAVIGAKGLPAQQGGIEHHCQELYPRIVEQGHQVDLYARSSYTGSLFRDTVNGVRVISIPSLNLRGLDALSCSFLGTLSTIAGFQEQPYDIIHFHALGPSLFSGLPRLNTKSRVIVTCHGLDWARAKWGRTSRWILRQGERNALKFADDMIAVSEDLQDYFQTTYSRDTHYIPNAPASYAASDPAFQFVQSWGLQPQKYFVFLGRLVPEKRPDLLLEAFATLKQTDWKLAIVGGDSDSQGYAEMLKQQYASNEIVFTGELVGAKLAEVVRGAGLLVLPSDVEGMPLVLLEAMNENVPVLASNIEVHQKLLANGRGLLFEAGEVAACQQRLQWAIEHSKALALMAEAARQHVQAVYNWDEIVQQTLAVYDRALMLSSSQGEQERQMSQV</sequence>
<dbReference type="Gene3D" id="3.40.50.2000">
    <property type="entry name" value="Glycogen Phosphorylase B"/>
    <property type="match status" value="2"/>
</dbReference>
<evidence type="ECO:0000259" key="1">
    <source>
        <dbReference type="Pfam" id="PF00534"/>
    </source>
</evidence>
<dbReference type="EMBL" id="AP018203">
    <property type="protein sequence ID" value="BAY57196.1"/>
    <property type="molecule type" value="Genomic_DNA"/>
</dbReference>
<gene>
    <name evidence="3" type="ORF">NIES2135_40600</name>
</gene>
<dbReference type="Pfam" id="PF13439">
    <property type="entry name" value="Glyco_transf_4"/>
    <property type="match status" value="1"/>
</dbReference>
<dbReference type="CDD" id="cd03801">
    <property type="entry name" value="GT4_PimA-like"/>
    <property type="match status" value="1"/>
</dbReference>
<dbReference type="PANTHER" id="PTHR45947:SF3">
    <property type="entry name" value="SULFOQUINOVOSYL TRANSFERASE SQD2"/>
    <property type="match status" value="1"/>
</dbReference>
<evidence type="ECO:0000313" key="3">
    <source>
        <dbReference type="EMBL" id="BAY57196.1"/>
    </source>
</evidence>
<dbReference type="Pfam" id="PF00534">
    <property type="entry name" value="Glycos_transf_1"/>
    <property type="match status" value="1"/>
</dbReference>
<reference evidence="3 4" key="1">
    <citation type="submission" date="2017-06" db="EMBL/GenBank/DDBJ databases">
        <title>Genome sequencing of cyanobaciteial culture collection at National Institute for Environmental Studies (NIES).</title>
        <authorList>
            <person name="Hirose Y."/>
            <person name="Shimura Y."/>
            <person name="Fujisawa T."/>
            <person name="Nakamura Y."/>
            <person name="Kawachi M."/>
        </authorList>
    </citation>
    <scope>NUCLEOTIDE SEQUENCE [LARGE SCALE GENOMIC DNA]</scope>
    <source>
        <strain evidence="3 4">NIES-2135</strain>
    </source>
</reference>
<dbReference type="Proteomes" id="UP000217895">
    <property type="component" value="Chromosome"/>
</dbReference>
<accession>A0A1Z4JKE2</accession>
<dbReference type="InterPro" id="IPR001296">
    <property type="entry name" value="Glyco_trans_1"/>
</dbReference>
<proteinExistence type="predicted"/>
<keyword evidence="4" id="KW-1185">Reference proteome</keyword>